<dbReference type="Proteomes" id="UP000249757">
    <property type="component" value="Unassembled WGS sequence"/>
</dbReference>
<feature type="domain" description="Pep3/Vps18 beta-propeller" evidence="10">
    <location>
        <begin position="376"/>
        <end position="747"/>
    </location>
</feature>
<dbReference type="GO" id="GO:0007033">
    <property type="term" value="P:vacuole organization"/>
    <property type="evidence" value="ECO:0007669"/>
    <property type="project" value="TreeGrafter"/>
</dbReference>
<dbReference type="InterPro" id="IPR007810">
    <property type="entry name" value="Pep3/Vps18_beta-prop"/>
</dbReference>
<dbReference type="PANTHER" id="PTHR23323">
    <property type="entry name" value="VACUOLAR PROTEIN SORTING-ASSOCIATED PROTEIN"/>
    <property type="match status" value="1"/>
</dbReference>
<feature type="compositionally biased region" description="Low complexity" evidence="9">
    <location>
        <begin position="284"/>
        <end position="301"/>
    </location>
</feature>
<comment type="caution">
    <text evidence="12">The sequence shown here is derived from an EMBL/GenBank/DDBJ whole genome shotgun (WGS) entry which is preliminary data.</text>
</comment>
<dbReference type="GO" id="GO:0006886">
    <property type="term" value="P:intracellular protein transport"/>
    <property type="evidence" value="ECO:0007669"/>
    <property type="project" value="UniProtKB-UniRule"/>
</dbReference>
<dbReference type="GO" id="GO:0008270">
    <property type="term" value="F:zinc ion binding"/>
    <property type="evidence" value="ECO:0007669"/>
    <property type="project" value="UniProtKB-KW"/>
</dbReference>
<evidence type="ECO:0000259" key="10">
    <source>
        <dbReference type="Pfam" id="PF05131"/>
    </source>
</evidence>
<comment type="subcellular location">
    <subcellularLocation>
        <location evidence="6">Endomembrane system</location>
        <topology evidence="6">Peripheral membrane protein</topology>
        <orientation evidence="6">Cytoplasmic side</orientation>
    </subcellularLocation>
</comment>
<evidence type="ECO:0000256" key="7">
    <source>
        <dbReference type="PROSITE-ProRule" id="PRU01006"/>
    </source>
</evidence>
<sequence>MVHPGTNLNLTKLHTSYQRRPRWVSLVCCVAASGIADAATVSIIPTTDAIAYVPHHTITENVKQNEETNKETAIETTQPIKEITPPPAYIADTSSPVPEALSNIDVLDSTSEAHRKSSDIKPRAIKPLPQRNEPKTSLERSSDKGKTVPYTEKTGLGESKDIVDQTKDIHSVACLGKAVDFLPPPAPSQPYVFVAGNSGLQFPSKGFPSSSFAPASTSSSAFTTTAFPAPTAVFGLSRSSQDSVTPRQTTTLPIRSSAVVPSSAPAPTAVFGLTSSPLPMNVPTQSTHTSAQSSNTSTQSTNLTIPSSSIAPPPVYTPTATAVTTPPRGTYCPNCSAKNEACDSGELKRKPAMAYDTSSGYAPPSTSNMQEDASLPMFNIERVSLQFNISSDFVAAAVANNVLILALSTGRILRIDLDSPADIDDIDLPKKPSEIGVIKRLFLDPSASHLIVTTTLAENYYLHTQSRTPKALSRLKGVVIESISWNPSQPTASTREILVGASDGNVYEVYIEPSSEFYRREERYLKSVYRTNDGPITGLWTDTVPGRTDLRRIIVATPSTFLHFAGKVGRQGQEGSGSIFSKLFESESATVHEVSNVAPTATSLLAVSPEHQDATNRDDSHTERIFGWLTSQGVLHGKLYLSQDTSELGGKVLGDSKMLPRSQVPPSQTASGRTRRTQDAVSSMILSQWHILQLVEGRIVAINRLDDTIVLDQVVLEPGQSALGLVADLKKNTYWLFTTQEIFEVVVTDESRDVWKIMLKAQQFEAASQYAKTPAQKDAVATASGDYLVGKNQYMEAATVYGRSTKPFEQVALTFIDNGEQDALRKYLVTKLSTLKKSSIMQRTMVATWLIEIYMAKLNTLDDTITTKAELSESMNTAETHDQLSVIRKEYQDFVTRYKTDLDRKTVYEIISSHGREEELLFFATVVNDYNYVLSYWVQRERWQESLAVLKKQTDPEIFYKYSSVLMAHVPVELVDVMMRHSTFDAQKLIPAFLNYNNHTKASLNQNQAVRYLLFEINQHNSTDAAIHNTLISIYASHPTKDESALLAYLEGQSLAHEQNYDADFALRLCIQHKRVQSCVHIYSSMQQYAQAVDLALKYDQVDLASTVADRSNTSPPLRKKLWLAIAKKVISQSSGIKTAIEFLRRVDLLRIEDLIPFFPDFVVIDDFKEEICAALEDYSRKIDGLKQEMDDSEATATHIKEDIKALEQRYAIVEPGERCYTCGLPLLARQFFVFPCQHAFHSDCLAKKVVELAGIARGKRIAELQVEVQKGIKTGVGRERAIRELDALVGSSCVLCSDLAVKLVNEPFISATDNKDEWAL</sequence>
<dbReference type="GO" id="GO:0005768">
    <property type="term" value="C:endosome"/>
    <property type="evidence" value="ECO:0007669"/>
    <property type="project" value="TreeGrafter"/>
</dbReference>
<dbReference type="GO" id="GO:0030897">
    <property type="term" value="C:HOPS complex"/>
    <property type="evidence" value="ECO:0007669"/>
    <property type="project" value="TreeGrafter"/>
</dbReference>
<dbReference type="GO" id="GO:0030674">
    <property type="term" value="F:protein-macromolecule adaptor activity"/>
    <property type="evidence" value="ECO:0007669"/>
    <property type="project" value="TreeGrafter"/>
</dbReference>
<feature type="compositionally biased region" description="Basic and acidic residues" evidence="9">
    <location>
        <begin position="111"/>
        <end position="122"/>
    </location>
</feature>
<dbReference type="GO" id="GO:0006904">
    <property type="term" value="P:vesicle docking involved in exocytosis"/>
    <property type="evidence" value="ECO:0007669"/>
    <property type="project" value="TreeGrafter"/>
</dbReference>
<gene>
    <name evidence="12" type="ORF">Ptr86124_007256</name>
</gene>
<evidence type="ECO:0000256" key="5">
    <source>
        <dbReference type="ARBA" id="ARBA00023136"/>
    </source>
</evidence>
<comment type="similarity">
    <text evidence="1">Belongs to the VPS18 family.</text>
</comment>
<evidence type="ECO:0000256" key="1">
    <source>
        <dbReference type="ARBA" id="ARBA00010454"/>
    </source>
</evidence>
<evidence type="ECO:0000313" key="12">
    <source>
        <dbReference type="EMBL" id="KAI1513354.1"/>
    </source>
</evidence>
<evidence type="ECO:0000256" key="4">
    <source>
        <dbReference type="ARBA" id="ARBA00022833"/>
    </source>
</evidence>
<feature type="compositionally biased region" description="Basic and acidic residues" evidence="9">
    <location>
        <begin position="63"/>
        <end position="73"/>
    </location>
</feature>
<feature type="compositionally biased region" description="Basic and acidic residues" evidence="9">
    <location>
        <begin position="132"/>
        <end position="146"/>
    </location>
</feature>
<evidence type="ECO:0000256" key="8">
    <source>
        <dbReference type="SAM" id="Coils"/>
    </source>
</evidence>
<evidence type="ECO:0000259" key="11">
    <source>
        <dbReference type="Pfam" id="PF26148"/>
    </source>
</evidence>
<dbReference type="GO" id="GO:0007032">
    <property type="term" value="P:endosome organization"/>
    <property type="evidence" value="ECO:0007669"/>
    <property type="project" value="TreeGrafter"/>
</dbReference>
<keyword evidence="2" id="KW-0479">Metal-binding</keyword>
<dbReference type="InterPro" id="IPR058919">
    <property type="entry name" value="Pep3/Vps18_RING_C"/>
</dbReference>
<dbReference type="GO" id="GO:0048284">
    <property type="term" value="P:organelle fusion"/>
    <property type="evidence" value="ECO:0007669"/>
    <property type="project" value="TreeGrafter"/>
</dbReference>
<feature type="region of interest" description="Disordered" evidence="9">
    <location>
        <begin position="63"/>
        <end position="95"/>
    </location>
</feature>
<feature type="repeat" description="CHCR" evidence="7">
    <location>
        <begin position="977"/>
        <end position="1139"/>
    </location>
</feature>
<evidence type="ECO:0000313" key="13">
    <source>
        <dbReference type="Proteomes" id="UP000249757"/>
    </source>
</evidence>
<keyword evidence="8" id="KW-0175">Coiled coil</keyword>
<feature type="domain" description="Pep3/Vps18 RING C-terminal" evidence="11">
    <location>
        <begin position="1214"/>
        <end position="1303"/>
    </location>
</feature>
<protein>
    <submittedName>
        <fullName evidence="12">Pep3/Vps18/deep orange</fullName>
    </submittedName>
</protein>
<dbReference type="Pfam" id="PF05131">
    <property type="entry name" value="Pep3_Vps18"/>
    <property type="match status" value="1"/>
</dbReference>
<feature type="region of interest" description="Disordered" evidence="9">
    <location>
        <begin position="109"/>
        <end position="156"/>
    </location>
</feature>
<keyword evidence="5" id="KW-0472">Membrane</keyword>
<keyword evidence="3" id="KW-0863">Zinc-finger</keyword>
<proteinExistence type="inferred from homology"/>
<feature type="region of interest" description="Disordered" evidence="9">
    <location>
        <begin position="271"/>
        <end position="311"/>
    </location>
</feature>
<dbReference type="EMBL" id="NRDI02000009">
    <property type="protein sequence ID" value="KAI1513354.1"/>
    <property type="molecule type" value="Genomic_DNA"/>
</dbReference>
<name>A0A922NFQ1_9PLEO</name>
<keyword evidence="13" id="KW-1185">Reference proteome</keyword>
<dbReference type="PANTHER" id="PTHR23323:SF26">
    <property type="entry name" value="VACUOLAR PROTEIN SORTING-ASSOCIATED PROTEIN 18 HOMOLOG"/>
    <property type="match status" value="1"/>
</dbReference>
<accession>A0A922NFQ1</accession>
<reference evidence="13" key="1">
    <citation type="journal article" date="2022" name="Microb. Genom.">
        <title>A global pangenome for the wheat fungal pathogen Pyrenophora tritici-repentis and prediction of effector protein structural homology.</title>
        <authorList>
            <person name="Moolhuijzen P.M."/>
            <person name="See P.T."/>
            <person name="Shi G."/>
            <person name="Powell H.R."/>
            <person name="Cockram J."/>
            <person name="Jorgensen L.N."/>
            <person name="Benslimane H."/>
            <person name="Strelkov S.E."/>
            <person name="Turner J."/>
            <person name="Liu Z."/>
            <person name="Moffat C.S."/>
        </authorList>
    </citation>
    <scope>NUCLEOTIDE SEQUENCE [LARGE SCALE GENOMIC DNA]</scope>
</reference>
<evidence type="ECO:0000256" key="2">
    <source>
        <dbReference type="ARBA" id="ARBA00022723"/>
    </source>
</evidence>
<evidence type="ECO:0000256" key="9">
    <source>
        <dbReference type="SAM" id="MobiDB-lite"/>
    </source>
</evidence>
<dbReference type="PROSITE" id="PS50236">
    <property type="entry name" value="CHCR"/>
    <property type="match status" value="1"/>
</dbReference>
<evidence type="ECO:0000256" key="3">
    <source>
        <dbReference type="ARBA" id="ARBA00022771"/>
    </source>
</evidence>
<dbReference type="InterPro" id="IPR000547">
    <property type="entry name" value="Clathrin_H-chain/VPS_repeat"/>
</dbReference>
<feature type="region of interest" description="Disordered" evidence="9">
    <location>
        <begin position="652"/>
        <end position="676"/>
    </location>
</feature>
<dbReference type="CDD" id="cd16462">
    <property type="entry name" value="RING-H2_Pep3p-like"/>
    <property type="match status" value="1"/>
</dbReference>
<keyword evidence="4" id="KW-0862">Zinc</keyword>
<evidence type="ECO:0000256" key="6">
    <source>
        <dbReference type="ARBA" id="ARBA00029433"/>
    </source>
</evidence>
<dbReference type="Pfam" id="PF26148">
    <property type="entry name" value="VPS18_RING_C"/>
    <property type="match status" value="1"/>
</dbReference>
<feature type="coiled-coil region" evidence="8">
    <location>
        <begin position="1169"/>
        <end position="1210"/>
    </location>
</feature>
<organism evidence="12 13">
    <name type="scientific">Pyrenophora tritici-repentis</name>
    <dbReference type="NCBI Taxonomy" id="45151"/>
    <lineage>
        <taxon>Eukaryota</taxon>
        <taxon>Fungi</taxon>
        <taxon>Dikarya</taxon>
        <taxon>Ascomycota</taxon>
        <taxon>Pezizomycotina</taxon>
        <taxon>Dothideomycetes</taxon>
        <taxon>Pleosporomycetidae</taxon>
        <taxon>Pleosporales</taxon>
        <taxon>Pleosporineae</taxon>
        <taxon>Pleosporaceae</taxon>
        <taxon>Pyrenophora</taxon>
    </lineage>
</organism>